<comment type="caution">
    <text evidence="7">The sequence shown here is derived from an EMBL/GenBank/DDBJ whole genome shotgun (WGS) entry which is preliminary data.</text>
</comment>
<dbReference type="InterPro" id="IPR036909">
    <property type="entry name" value="Cyt_c-like_dom_sf"/>
</dbReference>
<dbReference type="Proteomes" id="UP001428290">
    <property type="component" value="Unassembled WGS sequence"/>
</dbReference>
<dbReference type="EMBL" id="BAABRU010000001">
    <property type="protein sequence ID" value="GAA5526364.1"/>
    <property type="molecule type" value="Genomic_DNA"/>
</dbReference>
<name>A0ABP9WT93_9CHLR</name>
<keyword evidence="8" id="KW-1185">Reference proteome</keyword>
<dbReference type="SUPFAM" id="SSF46626">
    <property type="entry name" value="Cytochrome c"/>
    <property type="match status" value="1"/>
</dbReference>
<evidence type="ECO:0000259" key="6">
    <source>
        <dbReference type="PROSITE" id="PS51007"/>
    </source>
</evidence>
<feature type="domain" description="Cytochrome c" evidence="6">
    <location>
        <begin position="52"/>
        <end position="155"/>
    </location>
</feature>
<dbReference type="InterPro" id="IPR009056">
    <property type="entry name" value="Cyt_c-like_dom"/>
</dbReference>
<proteinExistence type="predicted"/>
<evidence type="ECO:0000256" key="4">
    <source>
        <dbReference type="PROSITE-ProRule" id="PRU00433"/>
    </source>
</evidence>
<gene>
    <name evidence="7" type="ORF">Hgul01_00136</name>
</gene>
<keyword evidence="3 4" id="KW-0408">Iron</keyword>
<dbReference type="Gene3D" id="1.10.760.10">
    <property type="entry name" value="Cytochrome c-like domain"/>
    <property type="match status" value="1"/>
</dbReference>
<dbReference type="Pfam" id="PF00034">
    <property type="entry name" value="Cytochrom_C"/>
    <property type="match status" value="1"/>
</dbReference>
<dbReference type="RefSeq" id="WP_345720014.1">
    <property type="nucleotide sequence ID" value="NZ_BAABRU010000001.1"/>
</dbReference>
<keyword evidence="2 4" id="KW-0479">Metal-binding</keyword>
<sequence length="155" mass="15469">MTILLRGRYALLGLALLGLVACGSAAKDSEVGVFAGVPTTVPVASTGGSSTGDAAAGKAIFDGTTAIAGSPPCLSCHVVEAGKPQTVGPNLAGIADRAATRVASQDASQYLHSSIVDPNSFVVDGFAQGLMFAGYGDALTPQQVDDVVAYLLSLK</sequence>
<evidence type="ECO:0000313" key="8">
    <source>
        <dbReference type="Proteomes" id="UP001428290"/>
    </source>
</evidence>
<evidence type="ECO:0000256" key="5">
    <source>
        <dbReference type="SAM" id="SignalP"/>
    </source>
</evidence>
<feature type="chain" id="PRO_5045589942" description="Cytochrome c domain-containing protein" evidence="5">
    <location>
        <begin position="27"/>
        <end position="155"/>
    </location>
</feature>
<evidence type="ECO:0000256" key="1">
    <source>
        <dbReference type="ARBA" id="ARBA00022617"/>
    </source>
</evidence>
<evidence type="ECO:0000313" key="7">
    <source>
        <dbReference type="EMBL" id="GAA5526364.1"/>
    </source>
</evidence>
<evidence type="ECO:0000256" key="2">
    <source>
        <dbReference type="ARBA" id="ARBA00022723"/>
    </source>
</evidence>
<keyword evidence="5" id="KW-0732">Signal</keyword>
<keyword evidence="1 4" id="KW-0349">Heme</keyword>
<organism evidence="7 8">
    <name type="scientific">Herpetosiphon gulosus</name>
    <dbReference type="NCBI Taxonomy" id="1973496"/>
    <lineage>
        <taxon>Bacteria</taxon>
        <taxon>Bacillati</taxon>
        <taxon>Chloroflexota</taxon>
        <taxon>Chloroflexia</taxon>
        <taxon>Herpetosiphonales</taxon>
        <taxon>Herpetosiphonaceae</taxon>
        <taxon>Herpetosiphon</taxon>
    </lineage>
</organism>
<accession>A0ABP9WT93</accession>
<reference evidence="7 8" key="1">
    <citation type="submission" date="2024-02" db="EMBL/GenBank/DDBJ databases">
        <title>Herpetosiphon gulosus NBRC 112829.</title>
        <authorList>
            <person name="Ichikawa N."/>
            <person name="Katano-Makiyama Y."/>
            <person name="Hidaka K."/>
        </authorList>
    </citation>
    <scope>NUCLEOTIDE SEQUENCE [LARGE SCALE GENOMIC DNA]</scope>
    <source>
        <strain evidence="7 8">NBRC 112829</strain>
    </source>
</reference>
<protein>
    <recommendedName>
        <fullName evidence="6">Cytochrome c domain-containing protein</fullName>
    </recommendedName>
</protein>
<dbReference type="PROSITE" id="PS51257">
    <property type="entry name" value="PROKAR_LIPOPROTEIN"/>
    <property type="match status" value="1"/>
</dbReference>
<evidence type="ECO:0000256" key="3">
    <source>
        <dbReference type="ARBA" id="ARBA00023004"/>
    </source>
</evidence>
<feature type="signal peptide" evidence="5">
    <location>
        <begin position="1"/>
        <end position="26"/>
    </location>
</feature>
<dbReference type="PROSITE" id="PS51007">
    <property type="entry name" value="CYTC"/>
    <property type="match status" value="1"/>
</dbReference>